<dbReference type="GO" id="GO:0008168">
    <property type="term" value="F:methyltransferase activity"/>
    <property type="evidence" value="ECO:0007669"/>
    <property type="project" value="UniProtKB-KW"/>
</dbReference>
<dbReference type="STRING" id="316057.RPD_0752"/>
<organism evidence="1 2">
    <name type="scientific">Rhodopseudomonas palustris (strain BisB5)</name>
    <dbReference type="NCBI Taxonomy" id="316057"/>
    <lineage>
        <taxon>Bacteria</taxon>
        <taxon>Pseudomonadati</taxon>
        <taxon>Pseudomonadota</taxon>
        <taxon>Alphaproteobacteria</taxon>
        <taxon>Hyphomicrobiales</taxon>
        <taxon>Nitrobacteraceae</taxon>
        <taxon>Rhodopseudomonas</taxon>
    </lineage>
</organism>
<dbReference type="PANTHER" id="PTHR43861">
    <property type="entry name" value="TRANS-ACONITATE 2-METHYLTRANSFERASE-RELATED"/>
    <property type="match status" value="1"/>
</dbReference>
<dbReference type="KEGG" id="rpd:RPD_0752"/>
<dbReference type="eggNOG" id="COG2226">
    <property type="taxonomic scope" value="Bacteria"/>
</dbReference>
<proteinExistence type="predicted"/>
<keyword evidence="1" id="KW-0489">Methyltransferase</keyword>
<dbReference type="EMBL" id="CP000283">
    <property type="protein sequence ID" value="ABE37990.1"/>
    <property type="molecule type" value="Genomic_DNA"/>
</dbReference>
<dbReference type="GO" id="GO:0032259">
    <property type="term" value="P:methylation"/>
    <property type="evidence" value="ECO:0007669"/>
    <property type="project" value="UniProtKB-KW"/>
</dbReference>
<gene>
    <name evidence="1" type="ordered locus">RPD_0752</name>
</gene>
<reference evidence="1 2" key="1">
    <citation type="submission" date="2006-03" db="EMBL/GenBank/DDBJ databases">
        <title>Complete sequence of Rhodopseudomonas palustris BisB5.</title>
        <authorList>
            <consortium name="US DOE Joint Genome Institute"/>
            <person name="Copeland A."/>
            <person name="Lucas S."/>
            <person name="Lapidus A."/>
            <person name="Barry K."/>
            <person name="Detter J.C."/>
            <person name="Glavina del Rio T."/>
            <person name="Hammon N."/>
            <person name="Israni S."/>
            <person name="Dalin E."/>
            <person name="Tice H."/>
            <person name="Pitluck S."/>
            <person name="Chain P."/>
            <person name="Malfatti S."/>
            <person name="Shin M."/>
            <person name="Vergez L."/>
            <person name="Schmutz J."/>
            <person name="Larimer F."/>
            <person name="Land M."/>
            <person name="Hauser L."/>
            <person name="Pelletier D.A."/>
            <person name="Kyrpides N."/>
            <person name="Lykidis A."/>
            <person name="Oda Y."/>
            <person name="Harwood C.S."/>
            <person name="Richardson P."/>
        </authorList>
    </citation>
    <scope>NUCLEOTIDE SEQUENCE [LARGE SCALE GENOMIC DNA]</scope>
    <source>
        <strain evidence="1 2">BisB5</strain>
    </source>
</reference>
<dbReference type="CDD" id="cd02440">
    <property type="entry name" value="AdoMet_MTases"/>
    <property type="match status" value="1"/>
</dbReference>
<dbReference type="SUPFAM" id="SSF53335">
    <property type="entry name" value="S-adenosyl-L-methionine-dependent methyltransferases"/>
    <property type="match status" value="1"/>
</dbReference>
<evidence type="ECO:0000313" key="1">
    <source>
        <dbReference type="EMBL" id="ABE37990.1"/>
    </source>
</evidence>
<dbReference type="HOGENOM" id="CLU_1288051_0_0_5"/>
<name>Q13D49_RHOPS</name>
<dbReference type="AlphaFoldDB" id="Q13D49"/>
<dbReference type="BioCyc" id="RPAL316057:RPD_RS22300-MONOMER"/>
<accession>Q13D49</accession>
<dbReference type="Gene3D" id="3.40.50.150">
    <property type="entry name" value="Vaccinia Virus protein VP39"/>
    <property type="match status" value="1"/>
</dbReference>
<protein>
    <submittedName>
        <fullName evidence="1">Methyltransferase type 11</fullName>
    </submittedName>
</protein>
<dbReference type="Proteomes" id="UP000001818">
    <property type="component" value="Chromosome"/>
</dbReference>
<dbReference type="InterPro" id="IPR029063">
    <property type="entry name" value="SAM-dependent_MTases_sf"/>
</dbReference>
<keyword evidence="1" id="KW-0808">Transferase</keyword>
<evidence type="ECO:0000313" key="2">
    <source>
        <dbReference type="Proteomes" id="UP000001818"/>
    </source>
</evidence>
<sequence length="214" mass="23389">MDMQDRKGAVLDVGCGSGNLLETLREGGHTDLEGVDFDPKAVQVAREAGLNVSVGEVNDVARRDFDVVLMNHVIEHLPSPEEALREVANHLKPGGIFVIRAPNSRSFLAQRFGSDWRGLEPPRHLNIFTTQSLALLAKKTGFRPVEIGTTNAMLQGIFLESVELHAGNRVGQRRALSRLTLRVLFPLVVLVASLRHLLNSSSGEEVCAVLQKEG</sequence>
<dbReference type="Pfam" id="PF13489">
    <property type="entry name" value="Methyltransf_23"/>
    <property type="match status" value="1"/>
</dbReference>